<reference evidence="1" key="1">
    <citation type="submission" date="2021-02" db="EMBL/GenBank/DDBJ databases">
        <authorList>
            <consortium name="DOE Joint Genome Institute"/>
            <person name="Ahrendt S."/>
            <person name="Looney B.P."/>
            <person name="Miyauchi S."/>
            <person name="Morin E."/>
            <person name="Drula E."/>
            <person name="Courty P.E."/>
            <person name="Chicoki N."/>
            <person name="Fauchery L."/>
            <person name="Kohler A."/>
            <person name="Kuo A."/>
            <person name="Labutti K."/>
            <person name="Pangilinan J."/>
            <person name="Lipzen A."/>
            <person name="Riley R."/>
            <person name="Andreopoulos W."/>
            <person name="He G."/>
            <person name="Johnson J."/>
            <person name="Barry K.W."/>
            <person name="Grigoriev I.V."/>
            <person name="Nagy L."/>
            <person name="Hibbett D."/>
            <person name="Henrissat B."/>
            <person name="Matheny P.B."/>
            <person name="Labbe J."/>
            <person name="Martin F."/>
        </authorList>
    </citation>
    <scope>NUCLEOTIDE SEQUENCE</scope>
    <source>
        <strain evidence="1">FP105234-sp</strain>
    </source>
</reference>
<evidence type="ECO:0000313" key="2">
    <source>
        <dbReference type="Proteomes" id="UP000814033"/>
    </source>
</evidence>
<comment type="caution">
    <text evidence="1">The sequence shown here is derived from an EMBL/GenBank/DDBJ whole genome shotgun (WGS) entry which is preliminary data.</text>
</comment>
<reference evidence="1" key="2">
    <citation type="journal article" date="2022" name="New Phytol.">
        <title>Evolutionary transition to the ectomycorrhizal habit in the genomes of a hyperdiverse lineage of mushroom-forming fungi.</title>
        <authorList>
            <person name="Looney B."/>
            <person name="Miyauchi S."/>
            <person name="Morin E."/>
            <person name="Drula E."/>
            <person name="Courty P.E."/>
            <person name="Kohler A."/>
            <person name="Kuo A."/>
            <person name="LaButti K."/>
            <person name="Pangilinan J."/>
            <person name="Lipzen A."/>
            <person name="Riley R."/>
            <person name="Andreopoulos W."/>
            <person name="He G."/>
            <person name="Johnson J."/>
            <person name="Nolan M."/>
            <person name="Tritt A."/>
            <person name="Barry K.W."/>
            <person name="Grigoriev I.V."/>
            <person name="Nagy L.G."/>
            <person name="Hibbett D."/>
            <person name="Henrissat B."/>
            <person name="Matheny P.B."/>
            <person name="Labbe J."/>
            <person name="Martin F.M."/>
        </authorList>
    </citation>
    <scope>NUCLEOTIDE SEQUENCE</scope>
    <source>
        <strain evidence="1">FP105234-sp</strain>
    </source>
</reference>
<dbReference type="EMBL" id="MU275866">
    <property type="protein sequence ID" value="KAI0050056.1"/>
    <property type="molecule type" value="Genomic_DNA"/>
</dbReference>
<keyword evidence="2" id="KW-1185">Reference proteome</keyword>
<organism evidence="1 2">
    <name type="scientific">Auriscalpium vulgare</name>
    <dbReference type="NCBI Taxonomy" id="40419"/>
    <lineage>
        <taxon>Eukaryota</taxon>
        <taxon>Fungi</taxon>
        <taxon>Dikarya</taxon>
        <taxon>Basidiomycota</taxon>
        <taxon>Agaricomycotina</taxon>
        <taxon>Agaricomycetes</taxon>
        <taxon>Russulales</taxon>
        <taxon>Auriscalpiaceae</taxon>
        <taxon>Auriscalpium</taxon>
    </lineage>
</organism>
<name>A0ACB8S2G0_9AGAM</name>
<gene>
    <name evidence="1" type="ORF">FA95DRAFT_706183</name>
</gene>
<dbReference type="Proteomes" id="UP000814033">
    <property type="component" value="Unassembled WGS sequence"/>
</dbReference>
<protein>
    <submittedName>
        <fullName evidence="1">Uncharacterized protein</fullName>
    </submittedName>
</protein>
<sequence>MWNEEKMMPPSSIYHPLYTFHHPNRRCTRKPLRRRVYLISAFAIIFPRLTGSQNVKIALSSLDLKLVRDQ</sequence>
<proteinExistence type="predicted"/>
<evidence type="ECO:0000313" key="1">
    <source>
        <dbReference type="EMBL" id="KAI0050056.1"/>
    </source>
</evidence>
<accession>A0ACB8S2G0</accession>